<gene>
    <name evidence="5" type="primary">20199721</name>
    <name evidence="4" type="ORF">HELRODRAFT_162725</name>
</gene>
<dbReference type="Gene3D" id="1.20.920.10">
    <property type="entry name" value="Bromodomain-like"/>
    <property type="match status" value="1"/>
</dbReference>
<dbReference type="GO" id="GO:0006355">
    <property type="term" value="P:regulation of DNA-templated transcription"/>
    <property type="evidence" value="ECO:0000318"/>
    <property type="project" value="GO_Central"/>
</dbReference>
<dbReference type="PANTHER" id="PTHR22880">
    <property type="entry name" value="FALZ-RELATED BROMODOMAIN-CONTAINING PROTEINS"/>
    <property type="match status" value="1"/>
</dbReference>
<dbReference type="EnsemblMetazoa" id="HelroT162725">
    <property type="protein sequence ID" value="HelroP162725"/>
    <property type="gene ID" value="HelroG162725"/>
</dbReference>
<evidence type="ECO:0000313" key="4">
    <source>
        <dbReference type="EMBL" id="ESN99213.1"/>
    </source>
</evidence>
<dbReference type="RefSeq" id="XP_009023091.1">
    <property type="nucleotide sequence ID" value="XM_009024843.1"/>
</dbReference>
<dbReference type="GeneID" id="20199721"/>
<name>T1ET21_HELRO</name>
<dbReference type="CTD" id="20199721"/>
<dbReference type="SMART" id="SM00297">
    <property type="entry name" value="BROMO"/>
    <property type="match status" value="1"/>
</dbReference>
<organism evidence="5 6">
    <name type="scientific">Helobdella robusta</name>
    <name type="common">Californian leech</name>
    <dbReference type="NCBI Taxonomy" id="6412"/>
    <lineage>
        <taxon>Eukaryota</taxon>
        <taxon>Metazoa</taxon>
        <taxon>Spiralia</taxon>
        <taxon>Lophotrochozoa</taxon>
        <taxon>Annelida</taxon>
        <taxon>Clitellata</taxon>
        <taxon>Hirudinea</taxon>
        <taxon>Rhynchobdellida</taxon>
        <taxon>Glossiphoniidae</taxon>
        <taxon>Helobdella</taxon>
    </lineage>
</organism>
<dbReference type="GO" id="GO:0006338">
    <property type="term" value="P:chromatin remodeling"/>
    <property type="evidence" value="ECO:0000318"/>
    <property type="project" value="GO_Central"/>
</dbReference>
<dbReference type="STRING" id="6412.T1ET21"/>
<evidence type="ECO:0000313" key="5">
    <source>
        <dbReference type="EnsemblMetazoa" id="HelroP162725"/>
    </source>
</evidence>
<evidence type="ECO:0000313" key="6">
    <source>
        <dbReference type="Proteomes" id="UP000015101"/>
    </source>
</evidence>
<sequence length="216" mass="24615">MTSDYVVPMKTGYRGKTLNVPQLQFSQDFAHSKLQTVPNRRVCIGGRGREWCPMAYNVLKEMSKNDEISVLMQPVDAIKHPEYYTMVADPVDLSKIQLKFHNGCYSSINTFIEDVNLMFNNYFLIFEDKSPMHSNLQKAKLKFEEEMGKIKQLYGMNKTFNRFTFPKTISERIDAIEAENRSVLGVPFIIPSPSSTSLLTSSSSSSSLVTTSTFYN</sequence>
<dbReference type="AlphaFoldDB" id="T1ET21"/>
<dbReference type="OrthoDB" id="10009055at2759"/>
<dbReference type="PANTHER" id="PTHR22880:SF225">
    <property type="entry name" value="BROMODOMAIN-CONTAINING PROTEIN BET-1-RELATED"/>
    <property type="match status" value="1"/>
</dbReference>
<feature type="domain" description="Bromo" evidence="3">
    <location>
        <begin position="63"/>
        <end position="133"/>
    </location>
</feature>
<keyword evidence="1 2" id="KW-0103">Bromodomain</keyword>
<dbReference type="SUPFAM" id="SSF47370">
    <property type="entry name" value="Bromodomain"/>
    <property type="match status" value="1"/>
</dbReference>
<proteinExistence type="predicted"/>
<dbReference type="InterPro" id="IPR036427">
    <property type="entry name" value="Bromodomain-like_sf"/>
</dbReference>
<dbReference type="Pfam" id="PF00439">
    <property type="entry name" value="Bromodomain"/>
    <property type="match status" value="1"/>
</dbReference>
<dbReference type="InterPro" id="IPR001487">
    <property type="entry name" value="Bromodomain"/>
</dbReference>
<dbReference type="CDD" id="cd04369">
    <property type="entry name" value="Bromodomain"/>
    <property type="match status" value="1"/>
</dbReference>
<dbReference type="GO" id="GO:0005634">
    <property type="term" value="C:nucleus"/>
    <property type="evidence" value="ECO:0000318"/>
    <property type="project" value="GO_Central"/>
</dbReference>
<evidence type="ECO:0000256" key="2">
    <source>
        <dbReference type="PROSITE-ProRule" id="PRU00035"/>
    </source>
</evidence>
<dbReference type="Proteomes" id="UP000015101">
    <property type="component" value="Unassembled WGS sequence"/>
</dbReference>
<reference evidence="5" key="3">
    <citation type="submission" date="2015-06" db="UniProtKB">
        <authorList>
            <consortium name="EnsemblMetazoa"/>
        </authorList>
    </citation>
    <scope>IDENTIFICATION</scope>
</reference>
<dbReference type="EMBL" id="AMQM01001150">
    <property type="status" value="NOT_ANNOTATED_CDS"/>
    <property type="molecule type" value="Genomic_DNA"/>
</dbReference>
<dbReference type="EMBL" id="KB097143">
    <property type="protein sequence ID" value="ESN99213.1"/>
    <property type="molecule type" value="Genomic_DNA"/>
</dbReference>
<dbReference type="PROSITE" id="PS50014">
    <property type="entry name" value="BROMODOMAIN_2"/>
    <property type="match status" value="1"/>
</dbReference>
<dbReference type="InterPro" id="IPR050935">
    <property type="entry name" value="Bromo_chromatin_reader"/>
</dbReference>
<dbReference type="HOGENOM" id="CLU_1278877_0_0_1"/>
<reference evidence="4 6" key="2">
    <citation type="journal article" date="2013" name="Nature">
        <title>Insights into bilaterian evolution from three spiralian genomes.</title>
        <authorList>
            <person name="Simakov O."/>
            <person name="Marletaz F."/>
            <person name="Cho S.J."/>
            <person name="Edsinger-Gonzales E."/>
            <person name="Havlak P."/>
            <person name="Hellsten U."/>
            <person name="Kuo D.H."/>
            <person name="Larsson T."/>
            <person name="Lv J."/>
            <person name="Arendt D."/>
            <person name="Savage R."/>
            <person name="Osoegawa K."/>
            <person name="de Jong P."/>
            <person name="Grimwood J."/>
            <person name="Chapman J.A."/>
            <person name="Shapiro H."/>
            <person name="Aerts A."/>
            <person name="Otillar R.P."/>
            <person name="Terry A.Y."/>
            <person name="Boore J.L."/>
            <person name="Grigoriev I.V."/>
            <person name="Lindberg D.R."/>
            <person name="Seaver E.C."/>
            <person name="Weisblat D.A."/>
            <person name="Putnam N.H."/>
            <person name="Rokhsar D.S."/>
        </authorList>
    </citation>
    <scope>NUCLEOTIDE SEQUENCE</scope>
</reference>
<dbReference type="PRINTS" id="PR00503">
    <property type="entry name" value="BROMODOMAIN"/>
</dbReference>
<dbReference type="KEGG" id="hro:HELRODRAFT_162725"/>
<protein>
    <recommendedName>
        <fullName evidence="3">Bromo domain-containing protein</fullName>
    </recommendedName>
</protein>
<accession>T1ET21</accession>
<dbReference type="eggNOG" id="KOG1474">
    <property type="taxonomic scope" value="Eukaryota"/>
</dbReference>
<dbReference type="GO" id="GO:0000785">
    <property type="term" value="C:chromatin"/>
    <property type="evidence" value="ECO:0000318"/>
    <property type="project" value="GO_Central"/>
</dbReference>
<evidence type="ECO:0000256" key="1">
    <source>
        <dbReference type="ARBA" id="ARBA00023117"/>
    </source>
</evidence>
<dbReference type="InParanoid" id="T1ET21"/>
<keyword evidence="6" id="KW-1185">Reference proteome</keyword>
<evidence type="ECO:0000259" key="3">
    <source>
        <dbReference type="PROSITE" id="PS50014"/>
    </source>
</evidence>
<reference evidence="6" key="1">
    <citation type="submission" date="2012-12" db="EMBL/GenBank/DDBJ databases">
        <authorList>
            <person name="Hellsten U."/>
            <person name="Grimwood J."/>
            <person name="Chapman J.A."/>
            <person name="Shapiro H."/>
            <person name="Aerts A."/>
            <person name="Otillar R.P."/>
            <person name="Terry A.Y."/>
            <person name="Boore J.L."/>
            <person name="Simakov O."/>
            <person name="Marletaz F."/>
            <person name="Cho S.-J."/>
            <person name="Edsinger-Gonzales E."/>
            <person name="Havlak P."/>
            <person name="Kuo D.-H."/>
            <person name="Larsson T."/>
            <person name="Lv J."/>
            <person name="Arendt D."/>
            <person name="Savage R."/>
            <person name="Osoegawa K."/>
            <person name="de Jong P."/>
            <person name="Lindberg D.R."/>
            <person name="Seaver E.C."/>
            <person name="Weisblat D.A."/>
            <person name="Putnam N.H."/>
            <person name="Grigoriev I.V."/>
            <person name="Rokhsar D.S."/>
        </authorList>
    </citation>
    <scope>NUCLEOTIDE SEQUENCE</scope>
</reference>